<comment type="caution">
    <text evidence="2">The sequence shown here is derived from an EMBL/GenBank/DDBJ whole genome shotgun (WGS) entry which is preliminary data.</text>
</comment>
<accession>A0A545UCJ6</accession>
<keyword evidence="3" id="KW-1185">Reference proteome</keyword>
<dbReference type="EMBL" id="VIKS01000009">
    <property type="protein sequence ID" value="TQV87192.1"/>
    <property type="molecule type" value="Genomic_DNA"/>
</dbReference>
<dbReference type="OrthoDB" id="6399082at2"/>
<dbReference type="SUPFAM" id="SSF49468">
    <property type="entry name" value="VHL"/>
    <property type="match status" value="1"/>
</dbReference>
<name>A0A545UCJ6_9GAMM</name>
<keyword evidence="1" id="KW-0732">Signal</keyword>
<dbReference type="InterPro" id="IPR037140">
    <property type="entry name" value="VHL_beta_dom_sf"/>
</dbReference>
<dbReference type="InterPro" id="IPR036208">
    <property type="entry name" value="VHL_sf"/>
</dbReference>
<dbReference type="Proteomes" id="UP000315439">
    <property type="component" value="Unassembled WGS sequence"/>
</dbReference>
<feature type="signal peptide" evidence="1">
    <location>
        <begin position="1"/>
        <end position="23"/>
    </location>
</feature>
<dbReference type="Gene3D" id="2.60.40.780">
    <property type="entry name" value="von Hippel-Lindau disease tumour suppressor, beta domain"/>
    <property type="match status" value="1"/>
</dbReference>
<protein>
    <submittedName>
        <fullName evidence="2">Uncharacterized protein</fullName>
    </submittedName>
</protein>
<sequence>MTKLAHISIAIMLILFSISDSRANGCPIGAPGSSDVCVLITDVEQDGTSVTFHGYGGGYNNGNPLDFSHRLNWYSNENGYLGTGKSITVDLDLGAHQISAAWGYPGASYKASKNIFVREKYCAYEQASLAETIDEVYSIDFHNKESVPAKVFWLTYSGERMHYATLQPGERLKQNGYPGNQWLVTDNHEQCIQVMSTGYYNAGYDIHFEH</sequence>
<dbReference type="RefSeq" id="WP_142932219.1">
    <property type="nucleotide sequence ID" value="NZ_ML660165.1"/>
</dbReference>
<organism evidence="2 3">
    <name type="scientific">Aliikangiella coralliicola</name>
    <dbReference type="NCBI Taxonomy" id="2592383"/>
    <lineage>
        <taxon>Bacteria</taxon>
        <taxon>Pseudomonadati</taxon>
        <taxon>Pseudomonadota</taxon>
        <taxon>Gammaproteobacteria</taxon>
        <taxon>Oceanospirillales</taxon>
        <taxon>Pleioneaceae</taxon>
        <taxon>Aliikangiella</taxon>
    </lineage>
</organism>
<proteinExistence type="predicted"/>
<gene>
    <name evidence="2" type="ORF">FLL46_15425</name>
</gene>
<feature type="chain" id="PRO_5022002976" evidence="1">
    <location>
        <begin position="24"/>
        <end position="210"/>
    </location>
</feature>
<evidence type="ECO:0000313" key="3">
    <source>
        <dbReference type="Proteomes" id="UP000315439"/>
    </source>
</evidence>
<dbReference type="AlphaFoldDB" id="A0A545UCJ6"/>
<evidence type="ECO:0000313" key="2">
    <source>
        <dbReference type="EMBL" id="TQV87192.1"/>
    </source>
</evidence>
<reference evidence="2 3" key="1">
    <citation type="submission" date="2019-07" db="EMBL/GenBank/DDBJ databases">
        <title>Draft genome for Aliikangiella sp. M105.</title>
        <authorList>
            <person name="Wang G."/>
        </authorList>
    </citation>
    <scope>NUCLEOTIDE SEQUENCE [LARGE SCALE GENOMIC DNA]</scope>
    <source>
        <strain evidence="2 3">M105</strain>
    </source>
</reference>
<evidence type="ECO:0000256" key="1">
    <source>
        <dbReference type="SAM" id="SignalP"/>
    </source>
</evidence>